<dbReference type="AlphaFoldDB" id="A0A3A6TVF5"/>
<proteinExistence type="inferred from homology"/>
<evidence type="ECO:0000313" key="7">
    <source>
        <dbReference type="EMBL" id="RJY16947.1"/>
    </source>
</evidence>
<comment type="subcellular location">
    <subcellularLocation>
        <location evidence="1">Membrane</location>
        <topology evidence="1">Single-pass membrane protein</topology>
    </subcellularLocation>
</comment>
<evidence type="ECO:0000256" key="6">
    <source>
        <dbReference type="SAM" id="Phobius"/>
    </source>
</evidence>
<dbReference type="SUPFAM" id="SSF140478">
    <property type="entry name" value="LemA-like"/>
    <property type="match status" value="1"/>
</dbReference>
<comment type="similarity">
    <text evidence="2">Belongs to the LemA family.</text>
</comment>
<evidence type="ECO:0008006" key="9">
    <source>
        <dbReference type="Google" id="ProtNLM"/>
    </source>
</evidence>
<protein>
    <recommendedName>
        <fullName evidence="9">LemA family protein</fullName>
    </recommendedName>
</protein>
<feature type="transmembrane region" description="Helical" evidence="6">
    <location>
        <begin position="148"/>
        <end position="172"/>
    </location>
</feature>
<keyword evidence="5 6" id="KW-0472">Membrane</keyword>
<dbReference type="Pfam" id="PF04011">
    <property type="entry name" value="LemA"/>
    <property type="match status" value="1"/>
</dbReference>
<dbReference type="Proteomes" id="UP000273022">
    <property type="component" value="Unassembled WGS sequence"/>
</dbReference>
<gene>
    <name evidence="7" type="ORF">D5R81_08595</name>
</gene>
<keyword evidence="4 6" id="KW-1133">Transmembrane helix</keyword>
<dbReference type="EMBL" id="QYYH01000043">
    <property type="protein sequence ID" value="RJY16947.1"/>
    <property type="molecule type" value="Genomic_DNA"/>
</dbReference>
<feature type="transmembrane region" description="Helical" evidence="6">
    <location>
        <begin position="6"/>
        <end position="23"/>
    </location>
</feature>
<dbReference type="InterPro" id="IPR007156">
    <property type="entry name" value="MamQ_LemA"/>
</dbReference>
<evidence type="ECO:0000256" key="3">
    <source>
        <dbReference type="ARBA" id="ARBA00022692"/>
    </source>
</evidence>
<evidence type="ECO:0000256" key="2">
    <source>
        <dbReference type="ARBA" id="ARBA00008854"/>
    </source>
</evidence>
<dbReference type="InterPro" id="IPR023353">
    <property type="entry name" value="LemA-like_dom_sf"/>
</dbReference>
<keyword evidence="3 6" id="KW-0812">Transmembrane</keyword>
<name>A0A3A6TVF5_9GAMM</name>
<evidence type="ECO:0000256" key="1">
    <source>
        <dbReference type="ARBA" id="ARBA00004167"/>
    </source>
</evidence>
<evidence type="ECO:0000256" key="5">
    <source>
        <dbReference type="ARBA" id="ARBA00023136"/>
    </source>
</evidence>
<keyword evidence="8" id="KW-1185">Reference proteome</keyword>
<reference evidence="7 8" key="1">
    <citation type="submission" date="2018-09" db="EMBL/GenBank/DDBJ databases">
        <title>Phylogeny of the Shewanellaceae, and recommendation for two new genera, Pseudoshewanella and Parashewanella.</title>
        <authorList>
            <person name="Wang G."/>
        </authorList>
    </citation>
    <scope>NUCLEOTIDE SEQUENCE [LARGE SCALE GENOMIC DNA]</scope>
    <source>
        <strain evidence="7 8">KCTC 22492</strain>
    </source>
</reference>
<evidence type="ECO:0000256" key="4">
    <source>
        <dbReference type="ARBA" id="ARBA00022989"/>
    </source>
</evidence>
<accession>A0A3A6TVF5</accession>
<evidence type="ECO:0000313" key="8">
    <source>
        <dbReference type="Proteomes" id="UP000273022"/>
    </source>
</evidence>
<organism evidence="7 8">
    <name type="scientific">Parashewanella spongiae</name>
    <dbReference type="NCBI Taxonomy" id="342950"/>
    <lineage>
        <taxon>Bacteria</taxon>
        <taxon>Pseudomonadati</taxon>
        <taxon>Pseudomonadota</taxon>
        <taxon>Gammaproteobacteria</taxon>
        <taxon>Alteromonadales</taxon>
        <taxon>Shewanellaceae</taxon>
        <taxon>Parashewanella</taxon>
    </lineage>
</organism>
<sequence length="193" mass="22319">MLFFAIIAIACLIWIIHYSKLLLKKSHTATKLIAKLDNSLKQQTLLAQQVIAFSELTEKTKKVYHQQLGQLQQEFNKPYKLNDYQKVKSHLKRAGRLSYQINQTFMASKHQPNTEPDSPINTHLQKYYDIHSSFSTICRHYNQAVTELNLSVSIFPSSLIAFVVNIHVMPYFEPKMPASLSPSYVYQNLEQLS</sequence>
<dbReference type="Gene3D" id="1.20.1440.20">
    <property type="entry name" value="LemA-like domain"/>
    <property type="match status" value="1"/>
</dbReference>
<dbReference type="GO" id="GO:0016020">
    <property type="term" value="C:membrane"/>
    <property type="evidence" value="ECO:0007669"/>
    <property type="project" value="UniProtKB-SubCell"/>
</dbReference>
<comment type="caution">
    <text evidence="7">The sequence shown here is derived from an EMBL/GenBank/DDBJ whole genome shotgun (WGS) entry which is preliminary data.</text>
</comment>